<evidence type="ECO:0000259" key="10">
    <source>
        <dbReference type="Pfam" id="PF07730"/>
    </source>
</evidence>
<dbReference type="InterPro" id="IPR036890">
    <property type="entry name" value="HATPase_C_sf"/>
</dbReference>
<keyword evidence="3" id="KW-0597">Phosphoprotein</keyword>
<dbReference type="PANTHER" id="PTHR24421">
    <property type="entry name" value="NITRATE/NITRITE SENSOR PROTEIN NARX-RELATED"/>
    <property type="match status" value="1"/>
</dbReference>
<evidence type="ECO:0000256" key="7">
    <source>
        <dbReference type="ARBA" id="ARBA00022840"/>
    </source>
</evidence>
<dbReference type="AlphaFoldDB" id="A0A7G7MBK1"/>
<evidence type="ECO:0000256" key="6">
    <source>
        <dbReference type="ARBA" id="ARBA00022777"/>
    </source>
</evidence>
<dbReference type="InterPro" id="IPR050482">
    <property type="entry name" value="Sensor_HK_TwoCompSys"/>
</dbReference>
<feature type="transmembrane region" description="Helical" evidence="9">
    <location>
        <begin position="288"/>
        <end position="305"/>
    </location>
</feature>
<keyword evidence="9" id="KW-0812">Transmembrane</keyword>
<feature type="transmembrane region" description="Helical" evidence="9">
    <location>
        <begin position="107"/>
        <end position="129"/>
    </location>
</feature>
<feature type="transmembrane region" description="Helical" evidence="9">
    <location>
        <begin position="259"/>
        <end position="282"/>
    </location>
</feature>
<accession>A0A7G7MBK1</accession>
<feature type="transmembrane region" description="Helical" evidence="9">
    <location>
        <begin position="227"/>
        <end position="247"/>
    </location>
</feature>
<evidence type="ECO:0000313" key="11">
    <source>
        <dbReference type="EMBL" id="QNG50162.1"/>
    </source>
</evidence>
<evidence type="ECO:0000256" key="1">
    <source>
        <dbReference type="ARBA" id="ARBA00000085"/>
    </source>
</evidence>
<proteinExistence type="predicted"/>
<keyword evidence="7" id="KW-0067">ATP-binding</keyword>
<evidence type="ECO:0000256" key="8">
    <source>
        <dbReference type="ARBA" id="ARBA00023012"/>
    </source>
</evidence>
<dbReference type="PANTHER" id="PTHR24421:SF10">
    <property type="entry name" value="NITRATE_NITRITE SENSOR PROTEIN NARQ"/>
    <property type="match status" value="1"/>
</dbReference>
<feature type="transmembrane region" description="Helical" evidence="9">
    <location>
        <begin position="73"/>
        <end position="95"/>
    </location>
</feature>
<keyword evidence="4" id="KW-0808">Transferase</keyword>
<dbReference type="EMBL" id="CP060131">
    <property type="protein sequence ID" value="QNG50162.1"/>
    <property type="molecule type" value="Genomic_DNA"/>
</dbReference>
<feature type="transmembrane region" description="Helical" evidence="9">
    <location>
        <begin position="12"/>
        <end position="34"/>
    </location>
</feature>
<dbReference type="Proteomes" id="UP000515728">
    <property type="component" value="Chromosome"/>
</dbReference>
<dbReference type="EC" id="2.7.13.3" evidence="2"/>
<name>A0A7G7MBK1_9PSEU</name>
<keyword evidence="6" id="KW-0418">Kinase</keyword>
<dbReference type="GO" id="GO:0046983">
    <property type="term" value="F:protein dimerization activity"/>
    <property type="evidence" value="ECO:0007669"/>
    <property type="project" value="InterPro"/>
</dbReference>
<dbReference type="InterPro" id="IPR011712">
    <property type="entry name" value="Sig_transdc_His_kin_sub3_dim/P"/>
</dbReference>
<dbReference type="Gene3D" id="3.30.565.10">
    <property type="entry name" value="Histidine kinase-like ATPase, C-terminal domain"/>
    <property type="match status" value="1"/>
</dbReference>
<feature type="domain" description="Signal transduction histidine kinase subgroup 3 dimerisation and phosphoacceptor" evidence="10">
    <location>
        <begin position="453"/>
        <end position="519"/>
    </location>
</feature>
<dbReference type="RefSeq" id="WP_185716924.1">
    <property type="nucleotide sequence ID" value="NZ_BAAAWI010000001.1"/>
</dbReference>
<sequence length="643" mass="66645">MTDGAAPGRTTALALASLGVLLVALLVAVAAVGMGRGHPIEPYVVTNLVVGGGYLAPAAVIARHRPRSSLVPLLAVGGVGHLLSGVGLAGVRPALDAGLPGLSDGLGVLAGVGWLFGLGPLFQLLLVLYPDGRLPSRRWRWYPWAAVGLLVVSVGAQLVDPDGVLATGGLAPADLALTAVAVGALVGRYRRGDEAVRGQVLWLLLAVLVLVAVNLERAVSGTGPEFGLLAFACVPVAMAIGILRHNLLDIRVVVARTVLYGALVAALLGVYAVVAAATTWLFPVDRAGWGPVAAVLVVAFALGPLRDVLRRGVTRAFYGRRADPAVAAELVGRRLGDAAGLGDVLEQARSTLRLPGLEVRDPAGEVLATAPPREATGPPHIRTGYAEIALTSRGEQVGTLGITLRTGEFSLHRDDSAALSVLAGPIALLLRESALAEALRTSRAGVVRARESERALLHRDLHDGLGPTLTDAAFRADAAANLVHRDPDAAVALLADVRAGVRGALDEVRRVVYGLRPLALEERGLLGAVRERAASAHPLPTTVDAPGPLPGLTPAVELAAYRIAMEGIANAQRHSRGARVRVRLEHRPDVLIVAVEDDGGAPAGYRTGVGLRSVAERAEELGGSAEVVADDTTWLLTARLPLR</sequence>
<dbReference type="GO" id="GO:0000155">
    <property type="term" value="F:phosphorelay sensor kinase activity"/>
    <property type="evidence" value="ECO:0007669"/>
    <property type="project" value="InterPro"/>
</dbReference>
<dbReference type="CDD" id="cd16917">
    <property type="entry name" value="HATPase_UhpB-NarQ-NarX-like"/>
    <property type="match status" value="1"/>
</dbReference>
<keyword evidence="12" id="KW-1185">Reference proteome</keyword>
<feature type="transmembrane region" description="Helical" evidence="9">
    <location>
        <begin position="40"/>
        <end position="61"/>
    </location>
</feature>
<organism evidence="11 12">
    <name type="scientific">Pseudonocardia petroleophila</name>
    <dbReference type="NCBI Taxonomy" id="37331"/>
    <lineage>
        <taxon>Bacteria</taxon>
        <taxon>Bacillati</taxon>
        <taxon>Actinomycetota</taxon>
        <taxon>Actinomycetes</taxon>
        <taxon>Pseudonocardiales</taxon>
        <taxon>Pseudonocardiaceae</taxon>
        <taxon>Pseudonocardia</taxon>
    </lineage>
</organism>
<feature type="transmembrane region" description="Helical" evidence="9">
    <location>
        <begin position="165"/>
        <end position="186"/>
    </location>
</feature>
<dbReference type="SUPFAM" id="SSF55874">
    <property type="entry name" value="ATPase domain of HSP90 chaperone/DNA topoisomerase II/histidine kinase"/>
    <property type="match status" value="1"/>
</dbReference>
<evidence type="ECO:0000313" key="12">
    <source>
        <dbReference type="Proteomes" id="UP000515728"/>
    </source>
</evidence>
<protein>
    <recommendedName>
        <fullName evidence="2">histidine kinase</fullName>
        <ecNumber evidence="2">2.7.13.3</ecNumber>
    </recommendedName>
</protein>
<dbReference type="Pfam" id="PF07730">
    <property type="entry name" value="HisKA_3"/>
    <property type="match status" value="1"/>
</dbReference>
<evidence type="ECO:0000256" key="5">
    <source>
        <dbReference type="ARBA" id="ARBA00022741"/>
    </source>
</evidence>
<evidence type="ECO:0000256" key="3">
    <source>
        <dbReference type="ARBA" id="ARBA00022553"/>
    </source>
</evidence>
<dbReference type="GO" id="GO:0005524">
    <property type="term" value="F:ATP binding"/>
    <property type="evidence" value="ECO:0007669"/>
    <property type="project" value="UniProtKB-KW"/>
</dbReference>
<keyword evidence="5" id="KW-0547">Nucleotide-binding</keyword>
<evidence type="ECO:0000256" key="2">
    <source>
        <dbReference type="ARBA" id="ARBA00012438"/>
    </source>
</evidence>
<feature type="transmembrane region" description="Helical" evidence="9">
    <location>
        <begin position="141"/>
        <end position="159"/>
    </location>
</feature>
<evidence type="ECO:0000256" key="4">
    <source>
        <dbReference type="ARBA" id="ARBA00022679"/>
    </source>
</evidence>
<dbReference type="GO" id="GO:0016020">
    <property type="term" value="C:membrane"/>
    <property type="evidence" value="ECO:0007669"/>
    <property type="project" value="InterPro"/>
</dbReference>
<comment type="catalytic activity">
    <reaction evidence="1">
        <text>ATP + protein L-histidine = ADP + protein N-phospho-L-histidine.</text>
        <dbReference type="EC" id="2.7.13.3"/>
    </reaction>
</comment>
<reference evidence="11 12" key="1">
    <citation type="submission" date="2020-08" db="EMBL/GenBank/DDBJ databases">
        <authorList>
            <person name="Mo P."/>
        </authorList>
    </citation>
    <scope>NUCLEOTIDE SEQUENCE [LARGE SCALE GENOMIC DNA]</scope>
    <source>
        <strain evidence="11 12">CGMCC 4.1532</strain>
    </source>
</reference>
<keyword evidence="9" id="KW-0472">Membrane</keyword>
<feature type="transmembrane region" description="Helical" evidence="9">
    <location>
        <begin position="198"/>
        <end position="215"/>
    </location>
</feature>
<keyword evidence="9" id="KW-1133">Transmembrane helix</keyword>
<keyword evidence="8" id="KW-0902">Two-component regulatory system</keyword>
<evidence type="ECO:0000256" key="9">
    <source>
        <dbReference type="SAM" id="Phobius"/>
    </source>
</evidence>
<dbReference type="Gene3D" id="1.20.5.1930">
    <property type="match status" value="1"/>
</dbReference>
<dbReference type="KEGG" id="ppel:H6H00_18015"/>
<gene>
    <name evidence="11" type="ORF">H6H00_18015</name>
</gene>